<dbReference type="RefSeq" id="WP_069911717.1">
    <property type="nucleotide sequence ID" value="NZ_LAJE02000342.1"/>
</dbReference>
<comment type="caution">
    <text evidence="1">The sequence shown here is derived from an EMBL/GenBank/DDBJ whole genome shotgun (WGS) entry which is preliminary data.</text>
</comment>
<proteinExistence type="predicted"/>
<dbReference type="EMBL" id="LAJE02000342">
    <property type="protein sequence ID" value="OEO28991.1"/>
    <property type="molecule type" value="Genomic_DNA"/>
</dbReference>
<accession>A0A1E5XK80</accession>
<sequence>MTDDTEIDDELDWEVYPVAHWVWELVNAADEFDVQALKEEDEAKSDALEALGDAKREEARNLIRETDEEEGLGGRLEDSFHEWEMHQFEMDVRKASAEFAKEFDLPKPPKEAVDEYLSKKADEAGGKN</sequence>
<dbReference type="AlphaFoldDB" id="A0A1E5XK80"/>
<name>A0A1E5XK80_9HYPH</name>
<protein>
    <submittedName>
        <fullName evidence="1">Uncharacterized protein</fullName>
    </submittedName>
</protein>
<reference evidence="1 2" key="1">
    <citation type="journal article" date="2015" name="Genome Announc.">
        <title>Genome Assemblies of Three Soil-Associated Devosia species: D. insulae, D. limi, and D. soli.</title>
        <authorList>
            <person name="Hassan Y.I."/>
            <person name="Lepp D."/>
            <person name="Zhou T."/>
        </authorList>
    </citation>
    <scope>NUCLEOTIDE SEQUENCE [LARGE SCALE GENOMIC DNA]</scope>
    <source>
        <strain evidence="1 2">DS-56</strain>
    </source>
</reference>
<keyword evidence="2" id="KW-1185">Reference proteome</keyword>
<evidence type="ECO:0000313" key="1">
    <source>
        <dbReference type="EMBL" id="OEO28991.1"/>
    </source>
</evidence>
<gene>
    <name evidence="1" type="ORF">VW23_027490</name>
</gene>
<evidence type="ECO:0000313" key="2">
    <source>
        <dbReference type="Proteomes" id="UP000095463"/>
    </source>
</evidence>
<organism evidence="1 2">
    <name type="scientific">Devosia insulae DS-56</name>
    <dbReference type="NCBI Taxonomy" id="1116389"/>
    <lineage>
        <taxon>Bacteria</taxon>
        <taxon>Pseudomonadati</taxon>
        <taxon>Pseudomonadota</taxon>
        <taxon>Alphaproteobacteria</taxon>
        <taxon>Hyphomicrobiales</taxon>
        <taxon>Devosiaceae</taxon>
        <taxon>Devosia</taxon>
    </lineage>
</organism>
<dbReference type="Proteomes" id="UP000095463">
    <property type="component" value="Unassembled WGS sequence"/>
</dbReference>